<evidence type="ECO:0000256" key="2">
    <source>
        <dbReference type="ARBA" id="ARBA00023125"/>
    </source>
</evidence>
<dbReference type="InterPro" id="IPR041583">
    <property type="entry name" value="TetR_C_31"/>
</dbReference>
<dbReference type="Pfam" id="PF17940">
    <property type="entry name" value="TetR_C_31"/>
    <property type="match status" value="1"/>
</dbReference>
<dbReference type="PANTHER" id="PTHR43479:SF11">
    <property type="entry name" value="ACREF_ENVCD OPERON REPRESSOR-RELATED"/>
    <property type="match status" value="1"/>
</dbReference>
<dbReference type="PANTHER" id="PTHR43479">
    <property type="entry name" value="ACREF/ENVCD OPERON REPRESSOR-RELATED"/>
    <property type="match status" value="1"/>
</dbReference>
<dbReference type="InterPro" id="IPR001647">
    <property type="entry name" value="HTH_TetR"/>
</dbReference>
<dbReference type="AlphaFoldDB" id="A0A0Q3TCR2"/>
<dbReference type="Proteomes" id="UP000050996">
    <property type="component" value="Unassembled WGS sequence"/>
</dbReference>
<proteinExistence type="predicted"/>
<reference evidence="5 6" key="1">
    <citation type="submission" date="2015-09" db="EMBL/GenBank/DDBJ databases">
        <title>Genome sequencing project for genomic taxonomy and phylogenomics of Bacillus-like bacteria.</title>
        <authorList>
            <person name="Liu B."/>
            <person name="Wang J."/>
            <person name="Zhu Y."/>
            <person name="Liu G."/>
            <person name="Chen Q."/>
            <person name="Chen Z."/>
            <person name="Lan J."/>
            <person name="Che J."/>
            <person name="Ge C."/>
            <person name="Shi H."/>
            <person name="Pan Z."/>
            <person name="Liu X."/>
        </authorList>
    </citation>
    <scope>NUCLEOTIDE SEQUENCE [LARGE SCALE GENOMIC DNA]</scope>
    <source>
        <strain evidence="5 6">FJAT-18043</strain>
    </source>
</reference>
<keyword evidence="2 3" id="KW-0238">DNA-binding</keyword>
<dbReference type="Pfam" id="PF00440">
    <property type="entry name" value="TetR_N"/>
    <property type="match status" value="1"/>
</dbReference>
<dbReference type="InterPro" id="IPR023772">
    <property type="entry name" value="DNA-bd_HTH_TetR-type_CS"/>
</dbReference>
<dbReference type="InterPro" id="IPR050624">
    <property type="entry name" value="HTH-type_Tx_Regulator"/>
</dbReference>
<keyword evidence="1" id="KW-0678">Repressor</keyword>
<dbReference type="SUPFAM" id="SSF46689">
    <property type="entry name" value="Homeodomain-like"/>
    <property type="match status" value="1"/>
</dbReference>
<evidence type="ECO:0000313" key="6">
    <source>
        <dbReference type="Proteomes" id="UP000050996"/>
    </source>
</evidence>
<feature type="domain" description="HTH tetR-type" evidence="4">
    <location>
        <begin position="4"/>
        <end position="64"/>
    </location>
</feature>
<dbReference type="PRINTS" id="PR00455">
    <property type="entry name" value="HTHTETR"/>
</dbReference>
<dbReference type="PROSITE" id="PS01081">
    <property type="entry name" value="HTH_TETR_1"/>
    <property type="match status" value="1"/>
</dbReference>
<dbReference type="PATRIC" id="fig|1637975.4.peg.4337"/>
<feature type="DNA-binding region" description="H-T-H motif" evidence="3">
    <location>
        <begin position="27"/>
        <end position="46"/>
    </location>
</feature>
<protein>
    <recommendedName>
        <fullName evidence="4">HTH tetR-type domain-containing protein</fullName>
    </recommendedName>
</protein>
<dbReference type="InterPro" id="IPR036271">
    <property type="entry name" value="Tet_transcr_reg_TetR-rel_C_sf"/>
</dbReference>
<dbReference type="STRING" id="1637975.AN957_21855"/>
<gene>
    <name evidence="5" type="ORF">AN957_21855</name>
</gene>
<keyword evidence="6" id="KW-1185">Reference proteome</keyword>
<dbReference type="PROSITE" id="PS50977">
    <property type="entry name" value="HTH_TETR_2"/>
    <property type="match status" value="1"/>
</dbReference>
<dbReference type="EMBL" id="LJIX01000006">
    <property type="protein sequence ID" value="KQL20965.1"/>
    <property type="molecule type" value="Genomic_DNA"/>
</dbReference>
<dbReference type="GO" id="GO:0003677">
    <property type="term" value="F:DNA binding"/>
    <property type="evidence" value="ECO:0007669"/>
    <property type="project" value="UniProtKB-UniRule"/>
</dbReference>
<dbReference type="SUPFAM" id="SSF48498">
    <property type="entry name" value="Tetracyclin repressor-like, C-terminal domain"/>
    <property type="match status" value="1"/>
</dbReference>
<dbReference type="Gene3D" id="1.10.357.10">
    <property type="entry name" value="Tetracycline Repressor, domain 2"/>
    <property type="match status" value="1"/>
</dbReference>
<evidence type="ECO:0000256" key="1">
    <source>
        <dbReference type="ARBA" id="ARBA00022491"/>
    </source>
</evidence>
<organism evidence="5 6">
    <name type="scientific">Cytobacillus solani</name>
    <dbReference type="NCBI Taxonomy" id="1637975"/>
    <lineage>
        <taxon>Bacteria</taxon>
        <taxon>Bacillati</taxon>
        <taxon>Bacillota</taxon>
        <taxon>Bacilli</taxon>
        <taxon>Bacillales</taxon>
        <taxon>Bacillaceae</taxon>
        <taxon>Cytobacillus</taxon>
    </lineage>
</organism>
<accession>A0A0Q3TCR2</accession>
<dbReference type="InterPro" id="IPR009057">
    <property type="entry name" value="Homeodomain-like_sf"/>
</dbReference>
<dbReference type="RefSeq" id="WP_053474597.1">
    <property type="nucleotide sequence ID" value="NZ_CP041305.1"/>
</dbReference>
<sequence length="184" mass="21158">MSKEDKKKRIIEAAYIIFAKKGYINASIKDIANEANVAPGLVHYYFENKLEVLLSVQKHVQDQYHQLYKNKDVSSLSLHNALEEIKTRAETDPDWYRWRYEIYSLGLKSNELQLEAAKILKEGRDSLSVPIRKLGKSNGDPEIFASILLACFDGLALQKIIDPTFDSEKAYQLLEGLFEVYLKK</sequence>
<evidence type="ECO:0000313" key="5">
    <source>
        <dbReference type="EMBL" id="KQL20965.1"/>
    </source>
</evidence>
<comment type="caution">
    <text evidence="5">The sequence shown here is derived from an EMBL/GenBank/DDBJ whole genome shotgun (WGS) entry which is preliminary data.</text>
</comment>
<evidence type="ECO:0000259" key="4">
    <source>
        <dbReference type="PROSITE" id="PS50977"/>
    </source>
</evidence>
<evidence type="ECO:0000256" key="3">
    <source>
        <dbReference type="PROSITE-ProRule" id="PRU00335"/>
    </source>
</evidence>
<name>A0A0Q3TCR2_9BACI</name>